<organism evidence="1 2">
    <name type="scientific">Candidatus Mediterraneibacter stercoravium</name>
    <dbReference type="NCBI Taxonomy" id="2838685"/>
    <lineage>
        <taxon>Bacteria</taxon>
        <taxon>Bacillati</taxon>
        <taxon>Bacillota</taxon>
        <taxon>Clostridia</taxon>
        <taxon>Lachnospirales</taxon>
        <taxon>Lachnospiraceae</taxon>
        <taxon>Mediterraneibacter</taxon>
    </lineage>
</organism>
<dbReference type="EMBL" id="DXAY01000218">
    <property type="protein sequence ID" value="HIZ75415.1"/>
    <property type="molecule type" value="Genomic_DNA"/>
</dbReference>
<gene>
    <name evidence="1" type="ORF">H9723_09290</name>
</gene>
<protein>
    <submittedName>
        <fullName evidence="1">Uncharacterized protein</fullName>
    </submittedName>
</protein>
<proteinExistence type="predicted"/>
<accession>A0A9D2GAU5</accession>
<evidence type="ECO:0000313" key="1">
    <source>
        <dbReference type="EMBL" id="HIZ75415.1"/>
    </source>
</evidence>
<name>A0A9D2GAU5_9FIRM</name>
<comment type="caution">
    <text evidence="1">The sequence shown here is derived from an EMBL/GenBank/DDBJ whole genome shotgun (WGS) entry which is preliminary data.</text>
</comment>
<dbReference type="Proteomes" id="UP000824116">
    <property type="component" value="Unassembled WGS sequence"/>
</dbReference>
<evidence type="ECO:0000313" key="2">
    <source>
        <dbReference type="Proteomes" id="UP000824116"/>
    </source>
</evidence>
<dbReference type="AlphaFoldDB" id="A0A9D2GAU5"/>
<sequence>MAARIMGYAEFKSYYEDVKKELAYMEPGDAKRIALIGAVEGTGGCEIAFTGKQLRQIFDLGFPEKK</sequence>
<reference evidence="1" key="2">
    <citation type="submission" date="2021-04" db="EMBL/GenBank/DDBJ databases">
        <authorList>
            <person name="Gilroy R."/>
        </authorList>
    </citation>
    <scope>NUCLEOTIDE SEQUENCE</scope>
    <source>
        <strain evidence="1">CHK196-3914</strain>
    </source>
</reference>
<reference evidence="1" key="1">
    <citation type="journal article" date="2021" name="PeerJ">
        <title>Extensive microbial diversity within the chicken gut microbiome revealed by metagenomics and culture.</title>
        <authorList>
            <person name="Gilroy R."/>
            <person name="Ravi A."/>
            <person name="Getino M."/>
            <person name="Pursley I."/>
            <person name="Horton D.L."/>
            <person name="Alikhan N.F."/>
            <person name="Baker D."/>
            <person name="Gharbi K."/>
            <person name="Hall N."/>
            <person name="Watson M."/>
            <person name="Adriaenssens E.M."/>
            <person name="Foster-Nyarko E."/>
            <person name="Jarju S."/>
            <person name="Secka A."/>
            <person name="Antonio M."/>
            <person name="Oren A."/>
            <person name="Chaudhuri R.R."/>
            <person name="La Ragione R."/>
            <person name="Hildebrand F."/>
            <person name="Pallen M.J."/>
        </authorList>
    </citation>
    <scope>NUCLEOTIDE SEQUENCE</scope>
    <source>
        <strain evidence="1">CHK196-3914</strain>
    </source>
</reference>